<gene>
    <name evidence="9" type="ORF">SAMN05216388_10772</name>
</gene>
<sequence>MFVARAFKAAFGFLAVIIFSRKLGASPLGTYYPFLALLGIVGLPADLGIGEATNKRLSEGTKKSSYLGAALVLKTPIVLIVGILVLIFEQYVNQFLGADLALLFVVTLFVKMAGGFSMAVLRGELRVGETAILEVIRPLSWLVVGYLFYLKGYGVRGLIYGYLFGSLLMAIIGWWKVSIPIGRPTIKHAKSILEYAQFSAVSSIGGFFYSWIDVAVMTMFVVVGTGVTRGDVGAYENAWRLALVVMLVGKSIAITLFPQLSRWDAEDATDRIESAIPSALLPSLLLVIPAFVGTLILSEDLLRVLYGPEFTVAWLALIVLAAGKIPQSLHILLSQALNGIDRPDLAAVAAVISAILNLVFNVVLIWQFGLVGAAIATTLAFAVNTLLHAYFLNKFVDIHLPVREAGWSIVASGVMGVCVYTLHSLVAIESIYSLLGVVLVGGVVYGAVVLMYEPIRSEAQRVLRPLVNTATS</sequence>
<evidence type="ECO:0000313" key="10">
    <source>
        <dbReference type="Proteomes" id="UP000198775"/>
    </source>
</evidence>
<keyword evidence="7 8" id="KW-0472">Membrane</keyword>
<feature type="transmembrane region" description="Helical" evidence="8">
    <location>
        <begin position="431"/>
        <end position="452"/>
    </location>
</feature>
<proteinExistence type="predicted"/>
<dbReference type="PANTHER" id="PTHR30250">
    <property type="entry name" value="PST FAMILY PREDICTED COLANIC ACID TRANSPORTER"/>
    <property type="match status" value="1"/>
</dbReference>
<evidence type="ECO:0000256" key="7">
    <source>
        <dbReference type="ARBA" id="ARBA00023136"/>
    </source>
</evidence>
<evidence type="ECO:0000256" key="3">
    <source>
        <dbReference type="ARBA" id="ARBA00022692"/>
    </source>
</evidence>
<feature type="transmembrane region" description="Helical" evidence="8">
    <location>
        <begin position="135"/>
        <end position="153"/>
    </location>
</feature>
<keyword evidence="10" id="KW-1185">Reference proteome</keyword>
<feature type="transmembrane region" description="Helical" evidence="8">
    <location>
        <begin position="310"/>
        <end position="333"/>
    </location>
</feature>
<dbReference type="EMBL" id="FOCX01000077">
    <property type="protein sequence ID" value="SEP31102.1"/>
    <property type="molecule type" value="Genomic_DNA"/>
</dbReference>
<dbReference type="GO" id="GO:0008360">
    <property type="term" value="P:regulation of cell shape"/>
    <property type="evidence" value="ECO:0007669"/>
    <property type="project" value="UniProtKB-KW"/>
</dbReference>
<dbReference type="CDD" id="cd13128">
    <property type="entry name" value="MATE_Wzx_like"/>
    <property type="match status" value="1"/>
</dbReference>
<feature type="transmembrane region" description="Helical" evidence="8">
    <location>
        <begin position="372"/>
        <end position="393"/>
    </location>
</feature>
<dbReference type="OrthoDB" id="112053at2157"/>
<feature type="transmembrane region" description="Helical" evidence="8">
    <location>
        <begin position="198"/>
        <end position="226"/>
    </location>
</feature>
<evidence type="ECO:0000256" key="8">
    <source>
        <dbReference type="SAM" id="Phobius"/>
    </source>
</evidence>
<keyword evidence="2" id="KW-1003">Cell membrane</keyword>
<feature type="transmembrane region" description="Helical" evidence="8">
    <location>
        <begin position="405"/>
        <end position="425"/>
    </location>
</feature>
<dbReference type="PANTHER" id="PTHR30250:SF11">
    <property type="entry name" value="O-ANTIGEN TRANSPORTER-RELATED"/>
    <property type="match status" value="1"/>
</dbReference>
<keyword evidence="5" id="KW-0573">Peptidoglycan synthesis</keyword>
<feature type="transmembrane region" description="Helical" evidence="8">
    <location>
        <begin position="34"/>
        <end position="54"/>
    </location>
</feature>
<name>A0A1H8WTZ5_9EURY</name>
<dbReference type="AlphaFoldDB" id="A0A1H8WTZ5"/>
<evidence type="ECO:0000256" key="6">
    <source>
        <dbReference type="ARBA" id="ARBA00022989"/>
    </source>
</evidence>
<dbReference type="Proteomes" id="UP000198775">
    <property type="component" value="Unassembled WGS sequence"/>
</dbReference>
<keyword evidence="6 8" id="KW-1133">Transmembrane helix</keyword>
<feature type="transmembrane region" description="Helical" evidence="8">
    <location>
        <begin position="238"/>
        <end position="258"/>
    </location>
</feature>
<evidence type="ECO:0000256" key="4">
    <source>
        <dbReference type="ARBA" id="ARBA00022960"/>
    </source>
</evidence>
<accession>A0A1H8WTZ5</accession>
<feature type="transmembrane region" description="Helical" evidence="8">
    <location>
        <begin position="100"/>
        <end position="123"/>
    </location>
</feature>
<feature type="transmembrane region" description="Helical" evidence="8">
    <location>
        <begin position="159"/>
        <end position="177"/>
    </location>
</feature>
<evidence type="ECO:0000256" key="5">
    <source>
        <dbReference type="ARBA" id="ARBA00022984"/>
    </source>
</evidence>
<reference evidence="10" key="1">
    <citation type="submission" date="2016-10" db="EMBL/GenBank/DDBJ databases">
        <authorList>
            <person name="Varghese N."/>
            <person name="Submissions S."/>
        </authorList>
    </citation>
    <scope>NUCLEOTIDE SEQUENCE [LARGE SCALE GENOMIC DNA]</scope>
    <source>
        <strain evidence="10">IBRC-M 10043</strain>
    </source>
</reference>
<feature type="transmembrane region" description="Helical" evidence="8">
    <location>
        <begin position="66"/>
        <end position="88"/>
    </location>
</feature>
<keyword evidence="3 8" id="KW-0812">Transmembrane</keyword>
<organism evidence="9 10">
    <name type="scientific">Halorientalis persicus</name>
    <dbReference type="NCBI Taxonomy" id="1367881"/>
    <lineage>
        <taxon>Archaea</taxon>
        <taxon>Methanobacteriati</taxon>
        <taxon>Methanobacteriota</taxon>
        <taxon>Stenosarchaea group</taxon>
        <taxon>Halobacteria</taxon>
        <taxon>Halobacteriales</taxon>
        <taxon>Haloarculaceae</taxon>
        <taxon>Halorientalis</taxon>
    </lineage>
</organism>
<evidence type="ECO:0000256" key="2">
    <source>
        <dbReference type="ARBA" id="ARBA00022475"/>
    </source>
</evidence>
<dbReference type="GO" id="GO:0005886">
    <property type="term" value="C:plasma membrane"/>
    <property type="evidence" value="ECO:0007669"/>
    <property type="project" value="UniProtKB-SubCell"/>
</dbReference>
<evidence type="ECO:0000256" key="1">
    <source>
        <dbReference type="ARBA" id="ARBA00004651"/>
    </source>
</evidence>
<keyword evidence="4" id="KW-0133">Cell shape</keyword>
<protein>
    <submittedName>
        <fullName evidence="9">Membrane protein involved in the export of O-antigen and teichoic acid</fullName>
    </submittedName>
</protein>
<dbReference type="InterPro" id="IPR004268">
    <property type="entry name" value="MurJ"/>
</dbReference>
<evidence type="ECO:0000313" key="9">
    <source>
        <dbReference type="EMBL" id="SEP31102.1"/>
    </source>
</evidence>
<feature type="transmembrane region" description="Helical" evidence="8">
    <location>
        <begin position="345"/>
        <end position="366"/>
    </location>
</feature>
<dbReference type="InterPro" id="IPR050833">
    <property type="entry name" value="Poly_Biosynth_Transport"/>
</dbReference>
<feature type="transmembrane region" description="Helical" evidence="8">
    <location>
        <begin position="279"/>
        <end position="298"/>
    </location>
</feature>
<comment type="subcellular location">
    <subcellularLocation>
        <location evidence="1">Cell membrane</location>
        <topology evidence="1">Multi-pass membrane protein</topology>
    </subcellularLocation>
</comment>
<dbReference type="Pfam" id="PF03023">
    <property type="entry name" value="MurJ"/>
    <property type="match status" value="1"/>
</dbReference>